<dbReference type="EMBL" id="PHUF01000004">
    <property type="protein sequence ID" value="PKB14410.1"/>
    <property type="molecule type" value="Genomic_DNA"/>
</dbReference>
<name>A0A2N0H658_9SPHN</name>
<evidence type="ECO:0000313" key="2">
    <source>
        <dbReference type="EMBL" id="PKB14410.1"/>
    </source>
</evidence>
<keyword evidence="1" id="KW-0472">Membrane</keyword>
<organism evidence="2 3">
    <name type="scientific">Novosphingobium kunmingense</name>
    <dbReference type="NCBI Taxonomy" id="1211806"/>
    <lineage>
        <taxon>Bacteria</taxon>
        <taxon>Pseudomonadati</taxon>
        <taxon>Pseudomonadota</taxon>
        <taxon>Alphaproteobacteria</taxon>
        <taxon>Sphingomonadales</taxon>
        <taxon>Sphingomonadaceae</taxon>
        <taxon>Novosphingobium</taxon>
    </lineage>
</organism>
<reference evidence="2 3" key="1">
    <citation type="submission" date="2017-11" db="EMBL/GenBank/DDBJ databases">
        <title>Genomic Encyclopedia of Type Strains, Phase III (KMG-III): the genomes of soil and plant-associated and newly described type strains.</title>
        <authorList>
            <person name="Whitman W."/>
        </authorList>
    </citation>
    <scope>NUCLEOTIDE SEQUENCE [LARGE SCALE GENOMIC DNA]</scope>
    <source>
        <strain evidence="2 3">CGMCC 1.12274</strain>
    </source>
</reference>
<dbReference type="PANTHER" id="PTHR36109">
    <property type="entry name" value="MEMBRANE PROTEIN-RELATED"/>
    <property type="match status" value="1"/>
</dbReference>
<dbReference type="InterPro" id="IPR052948">
    <property type="entry name" value="Low_temp-induced_all0457"/>
</dbReference>
<evidence type="ECO:0008006" key="4">
    <source>
        <dbReference type="Google" id="ProtNLM"/>
    </source>
</evidence>
<evidence type="ECO:0000313" key="3">
    <source>
        <dbReference type="Proteomes" id="UP000232587"/>
    </source>
</evidence>
<feature type="transmembrane region" description="Helical" evidence="1">
    <location>
        <begin position="167"/>
        <end position="189"/>
    </location>
</feature>
<feature type="transmembrane region" description="Helical" evidence="1">
    <location>
        <begin position="195"/>
        <end position="218"/>
    </location>
</feature>
<comment type="caution">
    <text evidence="2">The sequence shown here is derived from an EMBL/GenBank/DDBJ whole genome shotgun (WGS) entry which is preliminary data.</text>
</comment>
<evidence type="ECO:0000256" key="1">
    <source>
        <dbReference type="SAM" id="Phobius"/>
    </source>
</evidence>
<keyword evidence="1" id="KW-0812">Transmembrane</keyword>
<keyword evidence="3" id="KW-1185">Reference proteome</keyword>
<gene>
    <name evidence="2" type="ORF">B0I00_1998</name>
</gene>
<dbReference type="Proteomes" id="UP000232587">
    <property type="component" value="Unassembled WGS sequence"/>
</dbReference>
<accession>A0A2N0H658</accession>
<proteinExistence type="predicted"/>
<sequence length="280" mass="29619">MVGLNPNLMGHDAVSEPAYVIKAEEISALNYLDPDHPRPLLTEWINRGTDQKMRRTSIDLLLRTLTEDNASPSVLRLHQTSGLRAIFATQKERDAFATAFAGARAQMALRRDYVVATIFDDLERAEAAVGVLRNAGVPDDSISLLCRAGDFKPDPEASWRGHSKMSVAAAVAGGGLAGALLGIGMLVVIPGLGAVAAAGAIAATSVTSVASLSGIFGATGGAIAKMLTDHDVDGREANYYERQIRRGRVFVSVDTRIAPELTADVRRILKDNGGQTAKAA</sequence>
<dbReference type="AlphaFoldDB" id="A0A2N0H658"/>
<dbReference type="PANTHER" id="PTHR36109:SF2">
    <property type="entry name" value="MEMBRANE PROTEIN"/>
    <property type="match status" value="1"/>
</dbReference>
<keyword evidence="1" id="KW-1133">Transmembrane helix</keyword>
<protein>
    <recommendedName>
        <fullName evidence="4">DUF1269 domain-containing protein</fullName>
    </recommendedName>
</protein>